<dbReference type="SMART" id="SM00249">
    <property type="entry name" value="PHD"/>
    <property type="match status" value="3"/>
</dbReference>
<dbReference type="PROSITE" id="PS50016">
    <property type="entry name" value="ZF_PHD_2"/>
    <property type="match status" value="2"/>
</dbReference>
<keyword evidence="1" id="KW-0479">Metal-binding</keyword>
<evidence type="ECO:0000256" key="1">
    <source>
        <dbReference type="ARBA" id="ARBA00022723"/>
    </source>
</evidence>
<reference evidence="7" key="1">
    <citation type="submission" date="2020-02" db="EMBL/GenBank/DDBJ databases">
        <authorList>
            <person name="Scholz U."/>
            <person name="Mascher M."/>
            <person name="Fiebig A."/>
        </authorList>
    </citation>
    <scope>NUCLEOTIDE SEQUENCE</scope>
</reference>
<dbReference type="InterPro" id="IPR019787">
    <property type="entry name" value="Znf_PHD-finger"/>
</dbReference>
<evidence type="ECO:0000256" key="3">
    <source>
        <dbReference type="ARBA" id="ARBA00022833"/>
    </source>
</evidence>
<feature type="region of interest" description="Disordered" evidence="5">
    <location>
        <begin position="433"/>
        <end position="464"/>
    </location>
</feature>
<dbReference type="SUPFAM" id="SSF57903">
    <property type="entry name" value="FYVE/PHD zinc finger"/>
    <property type="match status" value="3"/>
</dbReference>
<keyword evidence="8" id="KW-1185">Reference proteome</keyword>
<dbReference type="Proteomes" id="UP000663760">
    <property type="component" value="Chromosome 5"/>
</dbReference>
<dbReference type="InterPro" id="IPR019786">
    <property type="entry name" value="Zinc_finger_PHD-type_CS"/>
</dbReference>
<feature type="compositionally biased region" description="Low complexity" evidence="5">
    <location>
        <begin position="450"/>
        <end position="460"/>
    </location>
</feature>
<dbReference type="PANTHER" id="PTHR47162">
    <property type="entry name" value="OS02G0192300 PROTEIN"/>
    <property type="match status" value="1"/>
</dbReference>
<feature type="domain" description="PHD-type" evidence="6">
    <location>
        <begin position="347"/>
        <end position="397"/>
    </location>
</feature>
<evidence type="ECO:0000313" key="7">
    <source>
        <dbReference type="EMBL" id="CAA7396763.1"/>
    </source>
</evidence>
<dbReference type="GO" id="GO:0008270">
    <property type="term" value="F:zinc ion binding"/>
    <property type="evidence" value="ECO:0007669"/>
    <property type="project" value="UniProtKB-KW"/>
</dbReference>
<dbReference type="Gene3D" id="3.30.40.10">
    <property type="entry name" value="Zinc/RING finger domain, C3HC4 (zinc finger)"/>
    <property type="match status" value="3"/>
</dbReference>
<evidence type="ECO:0000256" key="2">
    <source>
        <dbReference type="ARBA" id="ARBA00022771"/>
    </source>
</evidence>
<feature type="domain" description="PHD-type" evidence="6">
    <location>
        <begin position="469"/>
        <end position="572"/>
    </location>
</feature>
<accession>A0A7I8KGD7</accession>
<dbReference type="Pfam" id="PF00628">
    <property type="entry name" value="PHD"/>
    <property type="match status" value="2"/>
</dbReference>
<evidence type="ECO:0000256" key="4">
    <source>
        <dbReference type="PROSITE-ProRule" id="PRU00146"/>
    </source>
</evidence>
<dbReference type="EMBL" id="LR746268">
    <property type="protein sequence ID" value="CAA7396763.1"/>
    <property type="molecule type" value="Genomic_DNA"/>
</dbReference>
<evidence type="ECO:0000313" key="8">
    <source>
        <dbReference type="Proteomes" id="UP000663760"/>
    </source>
</evidence>
<protein>
    <recommendedName>
        <fullName evidence="6">PHD-type domain-containing protein</fullName>
    </recommendedName>
</protein>
<name>A0A7I8KGD7_SPIIN</name>
<dbReference type="PROSITE" id="PS01359">
    <property type="entry name" value="ZF_PHD_1"/>
    <property type="match status" value="2"/>
</dbReference>
<feature type="region of interest" description="Disordered" evidence="5">
    <location>
        <begin position="32"/>
        <end position="61"/>
    </location>
</feature>
<dbReference type="InterPro" id="IPR013083">
    <property type="entry name" value="Znf_RING/FYVE/PHD"/>
</dbReference>
<keyword evidence="3" id="KW-0862">Zinc</keyword>
<dbReference type="OrthoDB" id="1903104at2759"/>
<dbReference type="InterPro" id="IPR001965">
    <property type="entry name" value="Znf_PHD"/>
</dbReference>
<proteinExistence type="predicted"/>
<dbReference type="InterPro" id="IPR011011">
    <property type="entry name" value="Znf_FYVE_PHD"/>
</dbReference>
<dbReference type="AlphaFoldDB" id="A0A7I8KGD7"/>
<dbReference type="PANTHER" id="PTHR47162:SF9">
    <property type="entry name" value="PHD FINGER PROTEIN EHD3-LIKE"/>
    <property type="match status" value="1"/>
</dbReference>
<organism evidence="7 8">
    <name type="scientific">Spirodela intermedia</name>
    <name type="common">Intermediate duckweed</name>
    <dbReference type="NCBI Taxonomy" id="51605"/>
    <lineage>
        <taxon>Eukaryota</taxon>
        <taxon>Viridiplantae</taxon>
        <taxon>Streptophyta</taxon>
        <taxon>Embryophyta</taxon>
        <taxon>Tracheophyta</taxon>
        <taxon>Spermatophyta</taxon>
        <taxon>Magnoliopsida</taxon>
        <taxon>Liliopsida</taxon>
        <taxon>Araceae</taxon>
        <taxon>Lemnoideae</taxon>
        <taxon>Spirodela</taxon>
    </lineage>
</organism>
<sequence length="624" mass="70062">MSDEERDGDHGSSGRMTSFTLSDGIITYKRRKRSSAEFLSDRDPSVSSGDQKAEEQRGSTTCNGIHEIGARSRIQYHWKTILEQMLSSQDVNDDVVASCIQKALLTGNASFMNKTSNCTQAELIHMGNGNFCDEAKRAESLQISTLKRKEATSNELHRDNSDQMEDRAVSKSCQNVLIEILVSEKFALLCDLLLGKLPGIKADSILDFNVISSRMKSRAYGLSVGFLHQDLQRVLIFLVSYISHVRFQYSLFYFTGSILHSQNVFYLKSGTTLYEIWERIRKIGQELSLLSTSLSNITQASCQRQKLRGLGTEEKNSMDSHTTTQFPCESDRSTKLEQTEASCPYKVSNCKECGTEADGKCSLVCDGCLAVYHFSCLKPAVQEIPVRNWYCPGCTKNERVLSAELTMTHTHEGRPHQDCVVCGKLKASGMLAEPTEDDEGDATHNDSRESSISSMDSDGSPEPARTARERLCKLCGKCEEDDKRFIVCDHSLCIYKYYHIRCLKSHQVAYQHHKHGGWYCPSCLCRGCLTDKDDDLIVMCDGCDEGYHIYCMKPPLTSVPKGKWFCVPCNVLRAKQGMRKYEHWVLQQHAQSDENLSNGSNRPMDLLLSAAEKVEKLAAGREGR</sequence>
<evidence type="ECO:0000259" key="6">
    <source>
        <dbReference type="PROSITE" id="PS50016"/>
    </source>
</evidence>
<evidence type="ECO:0000256" key="5">
    <source>
        <dbReference type="SAM" id="MobiDB-lite"/>
    </source>
</evidence>
<gene>
    <name evidence="7" type="ORF">SI8410_05007426</name>
</gene>
<keyword evidence="2 4" id="KW-0863">Zinc-finger</keyword>